<name>A0A5A5U1P7_LEUCI</name>
<sequence>MSNLFSVDTPAIEPHNNQYEPQSVTAKALMSDPEVIKIADSIDLTNTVALYDLGKEPADEMSGIAGKLLDKLTVADTIGSTKILDALVKLTKQIEFKELKLDQERGLRALFHKAEATLKARVAKYQSIGGEVKTLFVELKSYENTIQKRVDDMDQLAVANTTYAKNLDQYIALIYILRNRQAITIQNTLLSAQGGDEDAQIALPKLQQAAEVLDKRAFDLEQAKTMATITAPQIKQTQDNNLNLIQQYHSAFINTIPALQTGLIQAVTALQGNYAQQGLNAQKQATADLMKKNAERLAVNNKFILESSGQPTVSVEDMQSIVTTILDAVQETKTIEQANAKKREASRQQMNKIMTDFKSAVNDVKVDNNGQENN</sequence>
<dbReference type="Pfam" id="PF05816">
    <property type="entry name" value="TelA"/>
    <property type="match status" value="1"/>
</dbReference>
<dbReference type="AlphaFoldDB" id="A0A5A5U1P7"/>
<evidence type="ECO:0000313" key="2">
    <source>
        <dbReference type="Proteomes" id="UP000323274"/>
    </source>
</evidence>
<organism evidence="1 2">
    <name type="scientific">Leuconostoc citreum</name>
    <dbReference type="NCBI Taxonomy" id="33964"/>
    <lineage>
        <taxon>Bacteria</taxon>
        <taxon>Bacillati</taxon>
        <taxon>Bacillota</taxon>
        <taxon>Bacilli</taxon>
        <taxon>Lactobacillales</taxon>
        <taxon>Lactobacillaceae</taxon>
        <taxon>Leuconostoc</taxon>
    </lineage>
</organism>
<dbReference type="EMBL" id="BJJW01000006">
    <property type="protein sequence ID" value="GDZ83654.1"/>
    <property type="molecule type" value="Genomic_DNA"/>
</dbReference>
<dbReference type="Proteomes" id="UP000323274">
    <property type="component" value="Unassembled WGS sequence"/>
</dbReference>
<reference evidence="1 2" key="1">
    <citation type="submission" date="2019-04" db="EMBL/GenBank/DDBJ databases">
        <title>A pseudo-fructophilic Leuconostoc citreum strain F192-5 isolated from peel of satsuma mandarin: the first report for isolation and characterization of strain-dependent fructophilic-like characteristics.</title>
        <authorList>
            <person name="Maeno S."/>
            <person name="Tanizawa Y."/>
            <person name="Kajikawa A."/>
            <person name="Kanesaki Y."/>
            <person name="Kubota E."/>
            <person name="Arita M."/>
            <person name="Leon D."/>
            <person name="Endo A."/>
        </authorList>
    </citation>
    <scope>NUCLEOTIDE SEQUENCE [LARGE SCALE GENOMIC DNA]</scope>
    <source>
        <strain evidence="1 2">F192-5</strain>
    </source>
</reference>
<evidence type="ECO:0000313" key="1">
    <source>
        <dbReference type="EMBL" id="GDZ83654.1"/>
    </source>
</evidence>
<accession>A0A5A5U1P7</accession>
<gene>
    <name evidence="1" type="ORF">LCIT_08960</name>
</gene>
<dbReference type="PANTHER" id="PTHR38432:SF2">
    <property type="entry name" value="TELLURITE RESISTANCE PROTEIN"/>
    <property type="match status" value="1"/>
</dbReference>
<dbReference type="InterPro" id="IPR008863">
    <property type="entry name" value="Toxic_anion-R_TelA"/>
</dbReference>
<comment type="caution">
    <text evidence="1">The sequence shown here is derived from an EMBL/GenBank/DDBJ whole genome shotgun (WGS) entry which is preliminary data.</text>
</comment>
<proteinExistence type="predicted"/>
<dbReference type="PANTHER" id="PTHR38432">
    <property type="entry name" value="TELA-LIKE PROTEIN SAOUHSC_01408"/>
    <property type="match status" value="1"/>
</dbReference>
<protein>
    <submittedName>
        <fullName evidence="1">Toxic anion resistance protein</fullName>
    </submittedName>
</protein>
<dbReference type="RefSeq" id="WP_040176899.1">
    <property type="nucleotide sequence ID" value="NZ_BJJW01000006.1"/>
</dbReference>